<proteinExistence type="predicted"/>
<feature type="transmembrane region" description="Helical" evidence="1">
    <location>
        <begin position="55"/>
        <end position="77"/>
    </location>
</feature>
<dbReference type="Proteomes" id="UP001430953">
    <property type="component" value="Unassembled WGS sequence"/>
</dbReference>
<keyword evidence="3" id="KW-1185">Reference proteome</keyword>
<accession>A0AAW2GHB0</accession>
<evidence type="ECO:0000313" key="3">
    <source>
        <dbReference type="Proteomes" id="UP001430953"/>
    </source>
</evidence>
<evidence type="ECO:0000256" key="1">
    <source>
        <dbReference type="SAM" id="Phobius"/>
    </source>
</evidence>
<gene>
    <name evidence="2" type="ORF">PUN28_005159</name>
</gene>
<evidence type="ECO:0008006" key="4">
    <source>
        <dbReference type="Google" id="ProtNLM"/>
    </source>
</evidence>
<sequence>MQRHMRHFCKRYVARSPRTWFMRLEYTRCETSHVLHYALIYHSPFHSLSLLHRPFSLSVSLSIFSFFFFFFFFYFSLCISLSFRHCKGAGVVAVYEYSRSPRAMK</sequence>
<reference evidence="2 3" key="1">
    <citation type="submission" date="2023-03" db="EMBL/GenBank/DDBJ databases">
        <title>High recombination rates correlate with genetic variation in Cardiocondyla obscurior ants.</title>
        <authorList>
            <person name="Errbii M."/>
        </authorList>
    </citation>
    <scope>NUCLEOTIDE SEQUENCE [LARGE SCALE GENOMIC DNA]</scope>
    <source>
        <strain evidence="2">Alpha-2009</strain>
        <tissue evidence="2">Whole body</tissue>
    </source>
</reference>
<organism evidence="2 3">
    <name type="scientific">Cardiocondyla obscurior</name>
    <dbReference type="NCBI Taxonomy" id="286306"/>
    <lineage>
        <taxon>Eukaryota</taxon>
        <taxon>Metazoa</taxon>
        <taxon>Ecdysozoa</taxon>
        <taxon>Arthropoda</taxon>
        <taxon>Hexapoda</taxon>
        <taxon>Insecta</taxon>
        <taxon>Pterygota</taxon>
        <taxon>Neoptera</taxon>
        <taxon>Endopterygota</taxon>
        <taxon>Hymenoptera</taxon>
        <taxon>Apocrita</taxon>
        <taxon>Aculeata</taxon>
        <taxon>Formicoidea</taxon>
        <taxon>Formicidae</taxon>
        <taxon>Myrmicinae</taxon>
        <taxon>Cardiocondyla</taxon>
    </lineage>
</organism>
<comment type="caution">
    <text evidence="2">The sequence shown here is derived from an EMBL/GenBank/DDBJ whole genome shotgun (WGS) entry which is preliminary data.</text>
</comment>
<name>A0AAW2GHB0_9HYME</name>
<keyword evidence="1" id="KW-1133">Transmembrane helix</keyword>
<dbReference type="AlphaFoldDB" id="A0AAW2GHB0"/>
<keyword evidence="1" id="KW-0472">Membrane</keyword>
<dbReference type="EMBL" id="JADYXP020000004">
    <property type="protein sequence ID" value="KAL0126602.1"/>
    <property type="molecule type" value="Genomic_DNA"/>
</dbReference>
<evidence type="ECO:0000313" key="2">
    <source>
        <dbReference type="EMBL" id="KAL0126602.1"/>
    </source>
</evidence>
<keyword evidence="1" id="KW-0812">Transmembrane</keyword>
<protein>
    <recommendedName>
        <fullName evidence="4">Transmembrane protein</fullName>
    </recommendedName>
</protein>